<dbReference type="PROSITE" id="PS50889">
    <property type="entry name" value="S4"/>
    <property type="match status" value="1"/>
</dbReference>
<sequence>MRIDKLLWYLRLAKSRSVAQEMACAGHIRLNGQRVERAHRQVASGDVLTVPLGRTVRVIEVLSIPERRGPASEAQSCYRVLDGERNNLVAAGLDKNAAKGD</sequence>
<dbReference type="GO" id="GO:0003723">
    <property type="term" value="F:RNA binding"/>
    <property type="evidence" value="ECO:0007669"/>
    <property type="project" value="UniProtKB-KW"/>
</dbReference>
<dbReference type="Pfam" id="PF01479">
    <property type="entry name" value="S4"/>
    <property type="match status" value="1"/>
</dbReference>
<dbReference type="Gene3D" id="3.10.290.10">
    <property type="entry name" value="RNA-binding S4 domain"/>
    <property type="match status" value="1"/>
</dbReference>
<dbReference type="AlphaFoldDB" id="A0A7Y9XYL5"/>
<protein>
    <submittedName>
        <fullName evidence="3">Ribosome-associated heat shock protein Hsp15</fullName>
    </submittedName>
</protein>
<dbReference type="Proteomes" id="UP000522081">
    <property type="component" value="Unassembled WGS sequence"/>
</dbReference>
<dbReference type="InterPro" id="IPR036986">
    <property type="entry name" value="S4_RNA-bd_sf"/>
</dbReference>
<name>A0A7Y9XYL5_9SPHN</name>
<evidence type="ECO:0000313" key="4">
    <source>
        <dbReference type="Proteomes" id="UP000522081"/>
    </source>
</evidence>
<comment type="caution">
    <text evidence="3">The sequence shown here is derived from an EMBL/GenBank/DDBJ whole genome shotgun (WGS) entry which is preliminary data.</text>
</comment>
<dbReference type="SMART" id="SM00363">
    <property type="entry name" value="S4"/>
    <property type="match status" value="1"/>
</dbReference>
<gene>
    <name evidence="3" type="ORF">FHS75_001992</name>
</gene>
<keyword evidence="3" id="KW-0346">Stress response</keyword>
<dbReference type="EMBL" id="JACBZF010000003">
    <property type="protein sequence ID" value="NYH95663.1"/>
    <property type="molecule type" value="Genomic_DNA"/>
</dbReference>
<organism evidence="3 4">
    <name type="scientific">Novosphingobium marinum</name>
    <dbReference type="NCBI Taxonomy" id="1514948"/>
    <lineage>
        <taxon>Bacteria</taxon>
        <taxon>Pseudomonadati</taxon>
        <taxon>Pseudomonadota</taxon>
        <taxon>Alphaproteobacteria</taxon>
        <taxon>Sphingomonadales</taxon>
        <taxon>Sphingomonadaceae</taxon>
        <taxon>Novosphingobium</taxon>
    </lineage>
</organism>
<evidence type="ECO:0000259" key="2">
    <source>
        <dbReference type="SMART" id="SM00363"/>
    </source>
</evidence>
<dbReference type="SUPFAM" id="SSF55174">
    <property type="entry name" value="Alpha-L RNA-binding motif"/>
    <property type="match status" value="1"/>
</dbReference>
<keyword evidence="4" id="KW-1185">Reference proteome</keyword>
<dbReference type="InterPro" id="IPR002942">
    <property type="entry name" value="S4_RNA-bd"/>
</dbReference>
<dbReference type="RefSeq" id="WP_179407571.1">
    <property type="nucleotide sequence ID" value="NZ_JACBZF010000003.1"/>
</dbReference>
<accession>A0A7Y9XYL5</accession>
<keyword evidence="1" id="KW-0694">RNA-binding</keyword>
<dbReference type="CDD" id="cd00165">
    <property type="entry name" value="S4"/>
    <property type="match status" value="1"/>
</dbReference>
<feature type="domain" description="RNA-binding S4" evidence="2">
    <location>
        <begin position="1"/>
        <end position="63"/>
    </location>
</feature>
<proteinExistence type="predicted"/>
<reference evidence="3 4" key="1">
    <citation type="submission" date="2020-07" db="EMBL/GenBank/DDBJ databases">
        <title>Genomic Encyclopedia of Type Strains, Phase IV (KMG-IV): sequencing the most valuable type-strain genomes for metagenomic binning, comparative biology and taxonomic classification.</title>
        <authorList>
            <person name="Goeker M."/>
        </authorList>
    </citation>
    <scope>NUCLEOTIDE SEQUENCE [LARGE SCALE GENOMIC DNA]</scope>
    <source>
        <strain evidence="3 4">DSM 29043</strain>
    </source>
</reference>
<evidence type="ECO:0000313" key="3">
    <source>
        <dbReference type="EMBL" id="NYH95663.1"/>
    </source>
</evidence>
<evidence type="ECO:0000256" key="1">
    <source>
        <dbReference type="PROSITE-ProRule" id="PRU00182"/>
    </source>
</evidence>